<proteinExistence type="predicted"/>
<dbReference type="EMBL" id="JAAPAO010000690">
    <property type="protein sequence ID" value="KAF4654963.1"/>
    <property type="molecule type" value="Genomic_DNA"/>
</dbReference>
<keyword evidence="2" id="KW-1185">Reference proteome</keyword>
<evidence type="ECO:0000313" key="2">
    <source>
        <dbReference type="Proteomes" id="UP000591131"/>
    </source>
</evidence>
<gene>
    <name evidence="1" type="ORF">FOL47_009678</name>
</gene>
<protein>
    <submittedName>
        <fullName evidence="1">Uncharacterized protein</fullName>
    </submittedName>
</protein>
<organism evidence="1 2">
    <name type="scientific">Perkinsus chesapeaki</name>
    <name type="common">Clam parasite</name>
    <name type="synonym">Perkinsus andrewsi</name>
    <dbReference type="NCBI Taxonomy" id="330153"/>
    <lineage>
        <taxon>Eukaryota</taxon>
        <taxon>Sar</taxon>
        <taxon>Alveolata</taxon>
        <taxon>Perkinsozoa</taxon>
        <taxon>Perkinsea</taxon>
        <taxon>Perkinsida</taxon>
        <taxon>Perkinsidae</taxon>
        <taxon>Perkinsus</taxon>
    </lineage>
</organism>
<sequence length="354" mass="39597">MAAARLSMIFAPLDCKRPSRDALKVASNWLLDFCSLPSSRNSLPIVVDTFDILSRNRAVSLKLAETVGYWVTRECALRRIPGRVSFDLLIAFAGVNRRHDELLNLLSKNLSSALVLDTFGEIEICALAGAFARLEYLCVTFMSELLRVVEKRFSDGLSWRTYAVILHAFATLRFRPGEENPLMWSGRLSWLKARDYSGILWACGNLEWEVDERIIRRAVKDLCSANRDVTPIDVYSILMAFAYIERRPEEVAEIVEVAVGKRYVPSGMLARQLAAALAGNREVIGLLGLDSLRVALNLLATYENDKKGTESSGAEHEVSKVIESMGCCCWEVLGCVDIGWYSVDIILKQVAECF</sequence>
<reference evidence="1 2" key="1">
    <citation type="submission" date="2020-04" db="EMBL/GenBank/DDBJ databases">
        <title>Perkinsus chesapeaki whole genome sequence.</title>
        <authorList>
            <person name="Bogema D.R."/>
        </authorList>
    </citation>
    <scope>NUCLEOTIDE SEQUENCE [LARGE SCALE GENOMIC DNA]</scope>
    <source>
        <strain evidence="1">ATCC PRA-425</strain>
    </source>
</reference>
<dbReference type="AlphaFoldDB" id="A0A7J6L716"/>
<name>A0A7J6L716_PERCH</name>
<dbReference type="Proteomes" id="UP000591131">
    <property type="component" value="Unassembled WGS sequence"/>
</dbReference>
<accession>A0A7J6L716</accession>
<dbReference type="OrthoDB" id="10390907at2759"/>
<comment type="caution">
    <text evidence="1">The sequence shown here is derived from an EMBL/GenBank/DDBJ whole genome shotgun (WGS) entry which is preliminary data.</text>
</comment>
<evidence type="ECO:0000313" key="1">
    <source>
        <dbReference type="EMBL" id="KAF4654963.1"/>
    </source>
</evidence>